<dbReference type="AlphaFoldDB" id="A0A6B8RNS9"/>
<dbReference type="GO" id="GO:0003677">
    <property type="term" value="F:DNA binding"/>
    <property type="evidence" value="ECO:0007669"/>
    <property type="project" value="UniProtKB-KW"/>
</dbReference>
<sequence length="412" mass="48229">MEITLTKAQARRFILVHQGLLTHQRFEGKPGIMAFLERVGCIQYDPLNVVGFNQQLVLQARIPTFRVEMLQELLYEDRVLVDAWDKCMSIYPLKDWAYFTRLRDAARIRLQNMPQVNEIVQQVIESFLARGPLSSSDLEYKEVVDWSWAPTRLSRAVLESMYFSGDLIIHHKARTRKVYDLANRHVHESYLQAPEPNVTEESYWEWYVLRRIGAIGLLWNKPSDAWLGIAGMKTKERNEAFQRLEGKGKVIALKVEGILPQLYIRAEDMPFLEETLVEDTIPAKRAFILAPLDNMIWDRKLIKELFHFEYRWEVYKPAVERQYGYYVLPVMYGDQFIARFEPSLDRKKKELVIKNWWWESEVVATAPIIDALKQCLADFMEFTGAITIRLEDSLTNSDIVNLLPITQAHKGK</sequence>
<protein>
    <submittedName>
        <fullName evidence="1">Winged helix DNA-binding domain-containing protein</fullName>
    </submittedName>
</protein>
<dbReference type="RefSeq" id="WP_155702307.1">
    <property type="nucleotide sequence ID" value="NZ_CP034235.1"/>
</dbReference>
<dbReference type="PANTHER" id="PTHR30528:SF0">
    <property type="entry name" value="CYTOPLASMIC PROTEIN"/>
    <property type="match status" value="1"/>
</dbReference>
<dbReference type="InterPro" id="IPR009351">
    <property type="entry name" value="AlkZ-like"/>
</dbReference>
<proteinExistence type="predicted"/>
<dbReference type="Proteomes" id="UP000426246">
    <property type="component" value="Chromosome"/>
</dbReference>
<dbReference type="EMBL" id="CP034235">
    <property type="protein sequence ID" value="QGQ97205.1"/>
    <property type="molecule type" value="Genomic_DNA"/>
</dbReference>
<dbReference type="Pfam" id="PF06224">
    <property type="entry name" value="AlkZ-like"/>
    <property type="match status" value="1"/>
</dbReference>
<reference evidence="2" key="1">
    <citation type="submission" date="2018-11" db="EMBL/GenBank/DDBJ databases">
        <title>Complete genome sequence of Paenibacillus sp. ML311-T8.</title>
        <authorList>
            <person name="Nam Y.-D."/>
            <person name="Kang J."/>
            <person name="Chung W.-H."/>
            <person name="Park Y.S."/>
        </authorList>
    </citation>
    <scope>NUCLEOTIDE SEQUENCE [LARGE SCALE GENOMIC DNA]</scope>
    <source>
        <strain evidence="2">ML311-T8</strain>
    </source>
</reference>
<evidence type="ECO:0000313" key="1">
    <source>
        <dbReference type="EMBL" id="QGQ97205.1"/>
    </source>
</evidence>
<dbReference type="OrthoDB" id="9787207at2"/>
<keyword evidence="2" id="KW-1185">Reference proteome</keyword>
<gene>
    <name evidence="1" type="ORF">EHS13_21110</name>
</gene>
<dbReference type="KEGG" id="ppsc:EHS13_21110"/>
<keyword evidence="1" id="KW-0238">DNA-binding</keyword>
<name>A0A6B8RNS9_9BACL</name>
<evidence type="ECO:0000313" key="2">
    <source>
        <dbReference type="Proteomes" id="UP000426246"/>
    </source>
</evidence>
<dbReference type="PANTHER" id="PTHR30528">
    <property type="entry name" value="CYTOPLASMIC PROTEIN"/>
    <property type="match status" value="1"/>
</dbReference>
<accession>A0A6B8RNS9</accession>
<organism evidence="1 2">
    <name type="scientific">Paenibacillus psychroresistens</name>
    <dbReference type="NCBI Taxonomy" id="1778678"/>
    <lineage>
        <taxon>Bacteria</taxon>
        <taxon>Bacillati</taxon>
        <taxon>Bacillota</taxon>
        <taxon>Bacilli</taxon>
        <taxon>Bacillales</taxon>
        <taxon>Paenibacillaceae</taxon>
        <taxon>Paenibacillus</taxon>
    </lineage>
</organism>